<protein>
    <submittedName>
        <fullName evidence="1">Uncharacterized protein</fullName>
    </submittedName>
</protein>
<evidence type="ECO:0000313" key="2">
    <source>
        <dbReference type="Proteomes" id="UP000053860"/>
    </source>
</evidence>
<dbReference type="EMBL" id="LGGN01000194">
    <property type="protein sequence ID" value="KUK76849.1"/>
    <property type="molecule type" value="Genomic_DNA"/>
</dbReference>
<name>A0A101HH88_9BACT</name>
<organism evidence="1 2">
    <name type="scientific">Proteiniphilum acetatigenes</name>
    <dbReference type="NCBI Taxonomy" id="294710"/>
    <lineage>
        <taxon>Bacteria</taxon>
        <taxon>Pseudomonadati</taxon>
        <taxon>Bacteroidota</taxon>
        <taxon>Bacteroidia</taxon>
        <taxon>Bacteroidales</taxon>
        <taxon>Dysgonomonadaceae</taxon>
        <taxon>Proteiniphilum</taxon>
    </lineage>
</organism>
<comment type="caution">
    <text evidence="1">The sequence shown here is derived from an EMBL/GenBank/DDBJ whole genome shotgun (WGS) entry which is preliminary data.</text>
</comment>
<evidence type="ECO:0000313" key="1">
    <source>
        <dbReference type="EMBL" id="KUK76849.1"/>
    </source>
</evidence>
<dbReference type="Proteomes" id="UP000053860">
    <property type="component" value="Unassembled WGS sequence"/>
</dbReference>
<proteinExistence type="predicted"/>
<accession>A0A101HH88</accession>
<dbReference type="AlphaFoldDB" id="A0A101HH88"/>
<reference evidence="2" key="1">
    <citation type="journal article" date="2015" name="MBio">
        <title>Genome-Resolved Metagenomic Analysis Reveals Roles for Candidate Phyla and Other Microbial Community Members in Biogeochemical Transformations in Oil Reservoirs.</title>
        <authorList>
            <person name="Hu P."/>
            <person name="Tom L."/>
            <person name="Singh A."/>
            <person name="Thomas B.C."/>
            <person name="Baker B.J."/>
            <person name="Piceno Y.M."/>
            <person name="Andersen G.L."/>
            <person name="Banfield J.F."/>
        </authorList>
    </citation>
    <scope>NUCLEOTIDE SEQUENCE [LARGE SCALE GENOMIC DNA]</scope>
</reference>
<feature type="non-terminal residue" evidence="1">
    <location>
        <position position="1"/>
    </location>
</feature>
<gene>
    <name evidence="1" type="ORF">XD92_1030</name>
</gene>
<sequence length="42" mass="4979">LISKITSFRVETFSERYVIISNAETNSAVYLYIFFRKDTELL</sequence>